<gene>
    <name evidence="4" type="ORF">C7B45_00770</name>
</gene>
<feature type="transmembrane region" description="Helical" evidence="2">
    <location>
        <begin position="44"/>
        <end position="62"/>
    </location>
</feature>
<evidence type="ECO:0000259" key="3">
    <source>
        <dbReference type="Pfam" id="PF00892"/>
    </source>
</evidence>
<dbReference type="EMBL" id="PXYV01000001">
    <property type="protein sequence ID" value="PSR24172.1"/>
    <property type="molecule type" value="Genomic_DNA"/>
</dbReference>
<dbReference type="SUPFAM" id="SSF103481">
    <property type="entry name" value="Multidrug resistance efflux transporter EmrE"/>
    <property type="match status" value="2"/>
</dbReference>
<feature type="domain" description="EamA" evidence="3">
    <location>
        <begin position="8"/>
        <end position="139"/>
    </location>
</feature>
<organism evidence="4 5">
    <name type="scientific">Sulfobacillus acidophilus</name>
    <dbReference type="NCBI Taxonomy" id="53633"/>
    <lineage>
        <taxon>Bacteria</taxon>
        <taxon>Bacillati</taxon>
        <taxon>Bacillota</taxon>
        <taxon>Clostridia</taxon>
        <taxon>Eubacteriales</taxon>
        <taxon>Clostridiales Family XVII. Incertae Sedis</taxon>
        <taxon>Sulfobacillus</taxon>
    </lineage>
</organism>
<keyword evidence="2" id="KW-0812">Transmembrane</keyword>
<dbReference type="AlphaFoldDB" id="A0A2T2WPL0"/>
<feature type="transmembrane region" description="Helical" evidence="2">
    <location>
        <begin position="240"/>
        <end position="262"/>
    </location>
</feature>
<dbReference type="PANTHER" id="PTHR22911">
    <property type="entry name" value="ACYL-MALONYL CONDENSING ENZYME-RELATED"/>
    <property type="match status" value="1"/>
</dbReference>
<proteinExistence type="inferred from homology"/>
<feature type="transmembrane region" description="Helical" evidence="2">
    <location>
        <begin position="150"/>
        <end position="170"/>
    </location>
</feature>
<comment type="caution">
    <text evidence="4">The sequence shown here is derived from an EMBL/GenBank/DDBJ whole genome shotgun (WGS) entry which is preliminary data.</text>
</comment>
<accession>A0A2T2WPL0</accession>
<dbReference type="InterPro" id="IPR037185">
    <property type="entry name" value="EmrE-like"/>
</dbReference>
<evidence type="ECO:0000256" key="2">
    <source>
        <dbReference type="SAM" id="Phobius"/>
    </source>
</evidence>
<feature type="transmembrane region" description="Helical" evidence="2">
    <location>
        <begin position="213"/>
        <end position="233"/>
    </location>
</feature>
<dbReference type="InterPro" id="IPR000620">
    <property type="entry name" value="EamA_dom"/>
</dbReference>
<feature type="transmembrane region" description="Helical" evidence="2">
    <location>
        <begin position="126"/>
        <end position="144"/>
    </location>
</feature>
<dbReference type="Pfam" id="PF00892">
    <property type="entry name" value="EamA"/>
    <property type="match status" value="2"/>
</dbReference>
<feature type="transmembrane region" description="Helical" evidence="2">
    <location>
        <begin position="93"/>
        <end position="114"/>
    </location>
</feature>
<comment type="similarity">
    <text evidence="1">Belongs to the EamA transporter family.</text>
</comment>
<feature type="transmembrane region" description="Helical" evidence="2">
    <location>
        <begin position="69"/>
        <end position="87"/>
    </location>
</feature>
<evidence type="ECO:0000256" key="1">
    <source>
        <dbReference type="ARBA" id="ARBA00007362"/>
    </source>
</evidence>
<protein>
    <recommendedName>
        <fullName evidence="3">EamA domain-containing protein</fullName>
    </recommendedName>
</protein>
<name>A0A2T2WPL0_9FIRM</name>
<dbReference type="GO" id="GO:0016020">
    <property type="term" value="C:membrane"/>
    <property type="evidence" value="ECO:0007669"/>
    <property type="project" value="InterPro"/>
</dbReference>
<evidence type="ECO:0000313" key="4">
    <source>
        <dbReference type="EMBL" id="PSR24172.1"/>
    </source>
</evidence>
<dbReference type="PANTHER" id="PTHR22911:SF137">
    <property type="entry name" value="SOLUTE CARRIER FAMILY 35 MEMBER G2-RELATED"/>
    <property type="match status" value="1"/>
</dbReference>
<feature type="transmembrane region" description="Helical" evidence="2">
    <location>
        <begin position="268"/>
        <end position="286"/>
    </location>
</feature>
<keyword evidence="2" id="KW-1133">Transmembrane helix</keyword>
<keyword evidence="2" id="KW-0472">Membrane</keyword>
<dbReference type="Proteomes" id="UP000241848">
    <property type="component" value="Unassembled WGS sequence"/>
</dbReference>
<reference evidence="4 5" key="1">
    <citation type="journal article" date="2014" name="BMC Genomics">
        <title>Comparison of environmental and isolate Sulfobacillus genomes reveals diverse carbon, sulfur, nitrogen, and hydrogen metabolisms.</title>
        <authorList>
            <person name="Justice N.B."/>
            <person name="Norman A."/>
            <person name="Brown C.T."/>
            <person name="Singh A."/>
            <person name="Thomas B.C."/>
            <person name="Banfield J.F."/>
        </authorList>
    </citation>
    <scope>NUCLEOTIDE SEQUENCE [LARGE SCALE GENOMIC DNA]</scope>
    <source>
        <strain evidence="4">AMDSBA3</strain>
    </source>
</reference>
<feature type="transmembrane region" description="Helical" evidence="2">
    <location>
        <begin position="182"/>
        <end position="201"/>
    </location>
</feature>
<evidence type="ECO:0000313" key="5">
    <source>
        <dbReference type="Proteomes" id="UP000241848"/>
    </source>
</evidence>
<feature type="domain" description="EamA" evidence="3">
    <location>
        <begin position="150"/>
        <end position="282"/>
    </location>
</feature>
<sequence length="297" mass="31542">MAEHRIAAIAMMASAAASYAFVTPLVKIAALHHVPIRLLTVYQYPLALTLFLIVVLFCGPWHPLPGRDWRLLIGIGAASATTSLAYYQSLRHLPASLAIILLFQFAWMLPVIAWIAGASAPTPRQWSSIAAIVLGTIIAAGLGIRQFSWMGLGLGLTAASGYALTLFWQSQTSAATSPWQRALISTAVAAAIVTVVYRPWIAPSTPFPPGLTLALGCAAGVFALALPLVLVYYSAFALGSVLTAILASLELPIAVFLSVVWLGEPVHWVQWLGVILILAAIVWGAASTARQTPTKPL</sequence>